<comment type="caution">
    <text evidence="1">The sequence shown here is derived from an EMBL/GenBank/DDBJ whole genome shotgun (WGS) entry which is preliminary data.</text>
</comment>
<name>A0ABD0JLD7_9CAEN</name>
<evidence type="ECO:0000313" key="2">
    <source>
        <dbReference type="Proteomes" id="UP001519460"/>
    </source>
</evidence>
<dbReference type="Proteomes" id="UP001519460">
    <property type="component" value="Unassembled WGS sequence"/>
</dbReference>
<gene>
    <name evidence="1" type="ORF">BaRGS_00032969</name>
</gene>
<dbReference type="AlphaFoldDB" id="A0ABD0JLD7"/>
<proteinExistence type="predicted"/>
<protein>
    <submittedName>
        <fullName evidence="1">Uncharacterized protein</fullName>
    </submittedName>
</protein>
<sequence>MRAQVQYRLSIEKECVVGLHFRVPPVPLLRPVNSTQGLEPVGPFLGIQPARRIHVHILKALPVKAENCLPWNRSQTVYTRVARV</sequence>
<reference evidence="1 2" key="1">
    <citation type="journal article" date="2023" name="Sci. Data">
        <title>Genome assembly of the Korean intertidal mud-creeper Batillaria attramentaria.</title>
        <authorList>
            <person name="Patra A.K."/>
            <person name="Ho P.T."/>
            <person name="Jun S."/>
            <person name="Lee S.J."/>
            <person name="Kim Y."/>
            <person name="Won Y.J."/>
        </authorList>
    </citation>
    <scope>NUCLEOTIDE SEQUENCE [LARGE SCALE GENOMIC DNA]</scope>
    <source>
        <strain evidence="1">Wonlab-2016</strain>
    </source>
</reference>
<keyword evidence="2" id="KW-1185">Reference proteome</keyword>
<accession>A0ABD0JLD7</accession>
<dbReference type="EMBL" id="JACVVK020000393">
    <property type="protein sequence ID" value="KAK7475823.1"/>
    <property type="molecule type" value="Genomic_DNA"/>
</dbReference>
<evidence type="ECO:0000313" key="1">
    <source>
        <dbReference type="EMBL" id="KAK7475823.1"/>
    </source>
</evidence>
<organism evidence="1 2">
    <name type="scientific">Batillaria attramentaria</name>
    <dbReference type="NCBI Taxonomy" id="370345"/>
    <lineage>
        <taxon>Eukaryota</taxon>
        <taxon>Metazoa</taxon>
        <taxon>Spiralia</taxon>
        <taxon>Lophotrochozoa</taxon>
        <taxon>Mollusca</taxon>
        <taxon>Gastropoda</taxon>
        <taxon>Caenogastropoda</taxon>
        <taxon>Sorbeoconcha</taxon>
        <taxon>Cerithioidea</taxon>
        <taxon>Batillariidae</taxon>
        <taxon>Batillaria</taxon>
    </lineage>
</organism>